<keyword evidence="3" id="KW-1185">Reference proteome</keyword>
<reference evidence="2 3" key="1">
    <citation type="journal article" date="2015" name="Genome Biol. Evol.">
        <title>Phylogenomic analyses indicate that early fungi evolved digesting cell walls of algal ancestors of land plants.</title>
        <authorList>
            <person name="Chang Y."/>
            <person name="Wang S."/>
            <person name="Sekimoto S."/>
            <person name="Aerts A.L."/>
            <person name="Choi C."/>
            <person name="Clum A."/>
            <person name="LaButti K.M."/>
            <person name="Lindquist E.A."/>
            <person name="Yee Ngan C."/>
            <person name="Ohm R.A."/>
            <person name="Salamov A.A."/>
            <person name="Grigoriev I.V."/>
            <person name="Spatafora J.W."/>
            <person name="Berbee M.L."/>
        </authorList>
    </citation>
    <scope>NUCLEOTIDE SEQUENCE [LARGE SCALE GENOMIC DNA]</scope>
    <source>
        <strain evidence="2 3">NRRL 28638</strain>
    </source>
</reference>
<evidence type="ECO:0000313" key="3">
    <source>
        <dbReference type="Proteomes" id="UP000070444"/>
    </source>
</evidence>
<gene>
    <name evidence="2" type="ORF">CONCODRAFT_78931</name>
</gene>
<dbReference type="EMBL" id="KQ964506">
    <property type="protein sequence ID" value="KXN70327.1"/>
    <property type="molecule type" value="Genomic_DNA"/>
</dbReference>
<dbReference type="Proteomes" id="UP000070444">
    <property type="component" value="Unassembled WGS sequence"/>
</dbReference>
<name>A0A137P5P9_CONC2</name>
<accession>A0A137P5P9</accession>
<feature type="compositionally biased region" description="Polar residues" evidence="1">
    <location>
        <begin position="22"/>
        <end position="43"/>
    </location>
</feature>
<feature type="non-terminal residue" evidence="2">
    <location>
        <position position="1"/>
    </location>
</feature>
<evidence type="ECO:0000313" key="2">
    <source>
        <dbReference type="EMBL" id="KXN70327.1"/>
    </source>
</evidence>
<sequence>EVIQTIVNGEQVAESKVEEHNSSQLNGDSYITAESSTSSAHNAQESKDGDFMEVDEPVVLVPQSQTPPVETAQQNSNPQPEGVSNKSSPASGGHHTTKSGILDISQFRSISRPKSRNGCTIPQSPYFATNHRIRSRNLSIDDQAQTQTQNKPQGVPQNKPLAALAKKAATKPMSPKFSKLHNKSRQVSQNKLSPKALRNKYTFKNPKYQTKNPIKVKEFKFLTDKPRQHGREEGSPSDAKPNKHLARVPKFPPPVPFRPGQVPTTVPKPFHFASDIRFGNNRGRLESETSSNGSNNSRKHLGAN</sequence>
<feature type="compositionally biased region" description="Polar residues" evidence="1">
    <location>
        <begin position="117"/>
        <end position="127"/>
    </location>
</feature>
<feature type="compositionally biased region" description="Low complexity" evidence="1">
    <location>
        <begin position="159"/>
        <end position="172"/>
    </location>
</feature>
<feature type="compositionally biased region" description="Basic and acidic residues" evidence="1">
    <location>
        <begin position="215"/>
        <end position="234"/>
    </location>
</feature>
<feature type="compositionally biased region" description="Polar residues" evidence="1">
    <location>
        <begin position="136"/>
        <end position="156"/>
    </location>
</feature>
<feature type="compositionally biased region" description="Polar residues" evidence="1">
    <location>
        <begin position="62"/>
        <end position="90"/>
    </location>
</feature>
<evidence type="ECO:0000256" key="1">
    <source>
        <dbReference type="SAM" id="MobiDB-lite"/>
    </source>
</evidence>
<protein>
    <submittedName>
        <fullName evidence="2">Uncharacterized protein</fullName>
    </submittedName>
</protein>
<organism evidence="2 3">
    <name type="scientific">Conidiobolus coronatus (strain ATCC 28846 / CBS 209.66 / NRRL 28638)</name>
    <name type="common">Delacroixia coronata</name>
    <dbReference type="NCBI Taxonomy" id="796925"/>
    <lineage>
        <taxon>Eukaryota</taxon>
        <taxon>Fungi</taxon>
        <taxon>Fungi incertae sedis</taxon>
        <taxon>Zoopagomycota</taxon>
        <taxon>Entomophthoromycotina</taxon>
        <taxon>Entomophthoromycetes</taxon>
        <taxon>Entomophthorales</taxon>
        <taxon>Ancylistaceae</taxon>
        <taxon>Conidiobolus</taxon>
    </lineage>
</organism>
<feature type="region of interest" description="Disordered" evidence="1">
    <location>
        <begin position="1"/>
        <end position="304"/>
    </location>
</feature>
<dbReference type="AlphaFoldDB" id="A0A137P5P9"/>
<proteinExistence type="predicted"/>